<dbReference type="AlphaFoldDB" id="A0A2N4USF2"/>
<sequence>MIRTKQLEQFKLLLADKRSEEAITFVMQFNNRDLTALSSQEAIEQSNIDIALKLLSSIPYGDDLSGIYNKMYVTTKDYEKAFSYGFKYLDFHDKKIIASELLTEYRPINKKGKKIISYSLFGNNPKYIETAILNLIQNKIVLPDWKSRFYISTDVPCDFIARAKALGSEILVVNDPDFTLNGTFWRFFVADDPTVQHYIVRDADSIISQEEASLVNEWVASGKPFHIIRDFPTHMGLIMGGMWGGISGYLPNVQNLAYKYINHIKLQDRNRYDDQSFLAKELWKYIRNFHCSHDKAFGFLSDKNMTLTKRTFDDKQHIGMCSAVNKISFGINSINSITFNNNGSFDFYILNGINIVSHYVLTLESGTLTIILPNEYIEKLQSGLYQTNNNYREKYNVSLSITYIILD</sequence>
<gene>
    <name evidence="1" type="ORF">CIK00_10825</name>
</gene>
<accession>A0A2N4USF2</accession>
<comment type="caution">
    <text evidence="1">The sequence shown here is derived from an EMBL/GenBank/DDBJ whole genome shotgun (WGS) entry which is preliminary data.</text>
</comment>
<dbReference type="RefSeq" id="WP_101768881.1">
    <property type="nucleotide sequence ID" value="NZ_BPPU01000002.1"/>
</dbReference>
<dbReference type="Proteomes" id="UP000234420">
    <property type="component" value="Unassembled WGS sequence"/>
</dbReference>
<protein>
    <submittedName>
        <fullName evidence="1">Uncharacterized protein</fullName>
    </submittedName>
</protein>
<organism evidence="1 2">
    <name type="scientific">Photobacterium carnosum</name>
    <dbReference type="NCBI Taxonomy" id="2023717"/>
    <lineage>
        <taxon>Bacteria</taxon>
        <taxon>Pseudomonadati</taxon>
        <taxon>Pseudomonadota</taxon>
        <taxon>Gammaproteobacteria</taxon>
        <taxon>Vibrionales</taxon>
        <taxon>Vibrionaceae</taxon>
        <taxon>Photobacterium</taxon>
    </lineage>
</organism>
<name>A0A2N4USF2_9GAMM</name>
<evidence type="ECO:0000313" key="2">
    <source>
        <dbReference type="Proteomes" id="UP000234420"/>
    </source>
</evidence>
<proteinExistence type="predicted"/>
<keyword evidence="2" id="KW-1185">Reference proteome</keyword>
<reference evidence="1 2" key="1">
    <citation type="journal article" date="2018" name="Syst. Appl. Microbiol.">
        <title>Photobacterium carnosum sp. nov., isolated from spoiled modified atmosphere packaged poultry meat.</title>
        <authorList>
            <person name="Hilgarth M."/>
            <person name="Fuertes S."/>
            <person name="Ehrmann M."/>
            <person name="Vogel R.F."/>
        </authorList>
    </citation>
    <scope>NUCLEOTIDE SEQUENCE [LARGE SCALE GENOMIC DNA]</scope>
    <source>
        <strain evidence="1 2">TMW 2.2021</strain>
    </source>
</reference>
<evidence type="ECO:0000313" key="1">
    <source>
        <dbReference type="EMBL" id="PLC57943.1"/>
    </source>
</evidence>
<dbReference type="EMBL" id="NPIB01000011">
    <property type="protein sequence ID" value="PLC57943.1"/>
    <property type="molecule type" value="Genomic_DNA"/>
</dbReference>